<dbReference type="STRING" id="42514.ENSPNAP00000033719"/>
<dbReference type="OrthoDB" id="10258882at2759"/>
<dbReference type="InterPro" id="IPR019452">
    <property type="entry name" value="VPS39/TGF_beta_rcpt-assoc_1"/>
</dbReference>
<dbReference type="RefSeq" id="XP_017579553.2">
    <property type="nucleotide sequence ID" value="XM_017724064.2"/>
</dbReference>
<keyword evidence="4" id="KW-1185">Reference proteome</keyword>
<dbReference type="GO" id="GO:0016020">
    <property type="term" value="C:membrane"/>
    <property type="evidence" value="ECO:0007669"/>
    <property type="project" value="TreeGrafter"/>
</dbReference>
<feature type="repeat" description="CHCR" evidence="1">
    <location>
        <begin position="563"/>
        <end position="728"/>
    </location>
</feature>
<dbReference type="InterPro" id="IPR000547">
    <property type="entry name" value="Clathrin_H-chain/VPS_repeat"/>
</dbReference>
<dbReference type="RefSeq" id="XP_017579554.2">
    <property type="nucleotide sequence ID" value="XM_017724065.2"/>
</dbReference>
<dbReference type="Ensembl" id="ENSPNAT00000024867.2">
    <property type="protein sequence ID" value="ENSPNAP00000033719.2"/>
    <property type="gene ID" value="ENSPNAG00000022546.2"/>
</dbReference>
<dbReference type="OMA" id="QCLECYD"/>
<dbReference type="PROSITE" id="PS50219">
    <property type="entry name" value="CNH"/>
    <property type="match status" value="1"/>
</dbReference>
<reference evidence="3" key="3">
    <citation type="submission" date="2025-09" db="UniProtKB">
        <authorList>
            <consortium name="Ensembl"/>
        </authorList>
    </citation>
    <scope>IDENTIFICATION</scope>
</reference>
<dbReference type="Proteomes" id="UP001501920">
    <property type="component" value="Chromosome 10"/>
</dbReference>
<protein>
    <recommendedName>
        <fullName evidence="2">CNH domain-containing protein</fullName>
    </recommendedName>
</protein>
<sequence>MEENLSIFSSARFFEKRPTGKGKDRSTIECAEWFCSNLYVGLKDGTVQHLSVSSSSSGERPERVREVGRRQMGRGGVVSQLKAVPVLNHLLVLWDGSVTTLNMFSLEPVPGLKKIQNVSVFYVSQPAAHSQPVFVSLFTASTKRRALSIHKVYVDRWESVGHVALPQDPVALAVYETCLCVATTDRYILHDFFAQSALDLFPHNHAKQNIIVSESGKGEFLLNAPGNLGMFVMKDGVSKRPPVQLPDGVLDAAVYFPYVLALQSQTLYIYSMLDQRLKQTISMQSAKALLATTESVLVVAEREIHWLSQTPLQDQIQGLLRCERADEALTLLDGVQALLPEDSYKNLHRSVICTSGWINFYSKAFLDAKELFIKSGLDPRDIISVYPAMTVISSDFKSQRPAVSNAKDLWRLSRDDWPTFQQYLSFLSHFLRETRGTVQSQICPQDVDTALLKLYLEQGEDENLEQLVSSPNDCVLHVCLPELERHKRFFTLGLLYQSQSQHFNAIQTWVRIVDGLCVDSRPGVFPHIVNTLCQLKQKSIIMKFIDWVLQRDQKVGVLIFTKRDSDDQSTFAPEEVLTFLGNYQAALTLYLEYLVHEMHSKQEKHHTLLATTYITHILQTAQRTPDSDENTEMREKLQQLLWHSSIYNTDTVQAKIKSSALHVEKAILLGRAGQHRAALQILVNQEKDQEAAESYCRRTSAGQGQEFTQQLFLCLLQVYLESNQSVTAVVDLLNNNAMTFNLVSVLQVLPTSWSLQLVRHFLCESLRGTVHERRMRGLEKNLAKVESLRHKHAWMEATQEKVKLDRSRVCHSCRRQLMGPEFLRRPTGEVVHTHCYTADKNL</sequence>
<dbReference type="GeneID" id="108443414"/>
<dbReference type="InterPro" id="IPR001180">
    <property type="entry name" value="CNH_dom"/>
</dbReference>
<dbReference type="GO" id="GO:0034058">
    <property type="term" value="P:endosomal vesicle fusion"/>
    <property type="evidence" value="ECO:0007669"/>
    <property type="project" value="TreeGrafter"/>
</dbReference>
<reference evidence="3" key="2">
    <citation type="submission" date="2025-08" db="UniProtKB">
        <authorList>
            <consortium name="Ensembl"/>
        </authorList>
    </citation>
    <scope>IDENTIFICATION</scope>
</reference>
<dbReference type="InterPro" id="IPR032914">
    <property type="entry name" value="Vam6/VPS39/TRAP1"/>
</dbReference>
<name>A0A3B4EEJ5_PYGNA</name>
<dbReference type="PANTHER" id="PTHR12894">
    <property type="entry name" value="CNH DOMAIN CONTAINING"/>
    <property type="match status" value="1"/>
</dbReference>
<accession>A0A3B4EEJ5</accession>
<dbReference type="GO" id="GO:0006886">
    <property type="term" value="P:intracellular protein transport"/>
    <property type="evidence" value="ECO:0007669"/>
    <property type="project" value="UniProtKB-UniRule"/>
</dbReference>
<evidence type="ECO:0000313" key="3">
    <source>
        <dbReference type="Ensembl" id="ENSPNAP00000033719.2"/>
    </source>
</evidence>
<proteinExistence type="predicted"/>
<evidence type="ECO:0000313" key="4">
    <source>
        <dbReference type="Proteomes" id="UP001501920"/>
    </source>
</evidence>
<feature type="domain" description="CNH" evidence="2">
    <location>
        <begin position="25"/>
        <end position="296"/>
    </location>
</feature>
<organism evidence="3 4">
    <name type="scientific">Pygocentrus nattereri</name>
    <name type="common">Red-bellied piranha</name>
    <dbReference type="NCBI Taxonomy" id="42514"/>
    <lineage>
        <taxon>Eukaryota</taxon>
        <taxon>Metazoa</taxon>
        <taxon>Chordata</taxon>
        <taxon>Craniata</taxon>
        <taxon>Vertebrata</taxon>
        <taxon>Euteleostomi</taxon>
        <taxon>Actinopterygii</taxon>
        <taxon>Neopterygii</taxon>
        <taxon>Teleostei</taxon>
        <taxon>Ostariophysi</taxon>
        <taxon>Characiformes</taxon>
        <taxon>Characoidei</taxon>
        <taxon>Pygocentrus</taxon>
    </lineage>
</organism>
<reference evidence="3 4" key="1">
    <citation type="submission" date="2020-10" db="EMBL/GenBank/DDBJ databases">
        <title>Pygocentrus nattereri (red-bellied piranha) genome, fPygNat1, primary haplotype.</title>
        <authorList>
            <person name="Myers G."/>
            <person name="Meyer A."/>
            <person name="Karagic N."/>
            <person name="Pippel M."/>
            <person name="Winkler S."/>
            <person name="Tracey A."/>
            <person name="Wood J."/>
            <person name="Formenti G."/>
            <person name="Howe K."/>
            <person name="Fedrigo O."/>
            <person name="Jarvis E.D."/>
        </authorList>
    </citation>
    <scope>NUCLEOTIDE SEQUENCE [LARGE SCALE GENOMIC DNA]</scope>
</reference>
<dbReference type="GeneTree" id="ENSGT00530000063596"/>
<dbReference type="GO" id="GO:0005737">
    <property type="term" value="C:cytoplasm"/>
    <property type="evidence" value="ECO:0007669"/>
    <property type="project" value="TreeGrafter"/>
</dbReference>
<dbReference type="AlphaFoldDB" id="A0A3B4EEJ5"/>
<dbReference type="Pfam" id="PF10366">
    <property type="entry name" value="Vps39_1"/>
    <property type="match status" value="1"/>
</dbReference>
<dbReference type="Pfam" id="PF10367">
    <property type="entry name" value="zf-Vps39_C"/>
    <property type="match status" value="1"/>
</dbReference>
<dbReference type="Pfam" id="PF00780">
    <property type="entry name" value="CNH"/>
    <property type="match status" value="1"/>
</dbReference>
<evidence type="ECO:0000259" key="2">
    <source>
        <dbReference type="PROSITE" id="PS50219"/>
    </source>
</evidence>
<dbReference type="InterPro" id="IPR019453">
    <property type="entry name" value="VPS39/TGFA1_Znf"/>
</dbReference>
<evidence type="ECO:0000256" key="1">
    <source>
        <dbReference type="PROSITE-ProRule" id="PRU01006"/>
    </source>
</evidence>
<dbReference type="PANTHER" id="PTHR12894:SF30">
    <property type="entry name" value="TRANSFORMING GROWTH FACTOR-BETA RECEPTOR-ASSOCIATED PROTEIN 1-LIKE"/>
    <property type="match status" value="1"/>
</dbReference>
<dbReference type="PROSITE" id="PS50236">
    <property type="entry name" value="CHCR"/>
    <property type="match status" value="1"/>
</dbReference>
<dbReference type="GO" id="GO:0006914">
    <property type="term" value="P:autophagy"/>
    <property type="evidence" value="ECO:0007669"/>
    <property type="project" value="TreeGrafter"/>
</dbReference>